<name>A0A2T0VTM4_9RHOB</name>
<dbReference type="Proteomes" id="UP000238007">
    <property type="component" value="Unassembled WGS sequence"/>
</dbReference>
<keyword evidence="3" id="KW-1185">Reference proteome</keyword>
<dbReference type="Gene3D" id="3.40.50.300">
    <property type="entry name" value="P-loop containing nucleotide triphosphate hydrolases"/>
    <property type="match status" value="1"/>
</dbReference>
<sequence length="180" mass="20091">MKQQIVALVGISGVGKTTFARQLAEDLPIQHLTAGTLIKMGSAIKSSDRDRLRLADIDENQQFLIEGFHQSRDLNKRYIIMDGHVVIHGPLGLEELSADIFEALNIDGMVHLSADPTRILEHRISDDKRDRPILSKQEIFEHQSRSIAVAKTMCRSLNVPLIEATNMDVKPVSSFILGLQ</sequence>
<gene>
    <name evidence="2" type="ORF">CLV80_11748</name>
</gene>
<protein>
    <submittedName>
        <fullName evidence="2">Adenylate kinase</fullName>
    </submittedName>
</protein>
<keyword evidence="2" id="KW-0418">Kinase</keyword>
<evidence type="ECO:0000313" key="3">
    <source>
        <dbReference type="Proteomes" id="UP000238007"/>
    </source>
</evidence>
<dbReference type="InterPro" id="IPR003593">
    <property type="entry name" value="AAA+_ATPase"/>
</dbReference>
<evidence type="ECO:0000313" key="2">
    <source>
        <dbReference type="EMBL" id="PRY74530.1"/>
    </source>
</evidence>
<dbReference type="OrthoDB" id="7585185at2"/>
<organism evidence="2 3">
    <name type="scientific">Yoonia maritima</name>
    <dbReference type="NCBI Taxonomy" id="1435347"/>
    <lineage>
        <taxon>Bacteria</taxon>
        <taxon>Pseudomonadati</taxon>
        <taxon>Pseudomonadota</taxon>
        <taxon>Alphaproteobacteria</taxon>
        <taxon>Rhodobacterales</taxon>
        <taxon>Paracoccaceae</taxon>
        <taxon>Yoonia</taxon>
    </lineage>
</organism>
<dbReference type="InterPro" id="IPR027417">
    <property type="entry name" value="P-loop_NTPase"/>
</dbReference>
<dbReference type="SUPFAM" id="SSF52540">
    <property type="entry name" value="P-loop containing nucleoside triphosphate hydrolases"/>
    <property type="match status" value="1"/>
</dbReference>
<reference evidence="2 3" key="1">
    <citation type="submission" date="2018-03" db="EMBL/GenBank/DDBJ databases">
        <title>Genomic Encyclopedia of Archaeal and Bacterial Type Strains, Phase II (KMG-II): from individual species to whole genera.</title>
        <authorList>
            <person name="Goeker M."/>
        </authorList>
    </citation>
    <scope>NUCLEOTIDE SEQUENCE [LARGE SCALE GENOMIC DNA]</scope>
    <source>
        <strain evidence="2 3">DSM 101533</strain>
    </source>
</reference>
<feature type="domain" description="AAA+ ATPase" evidence="1">
    <location>
        <begin position="2"/>
        <end position="107"/>
    </location>
</feature>
<dbReference type="EMBL" id="PVTP01000017">
    <property type="protein sequence ID" value="PRY74530.1"/>
    <property type="molecule type" value="Genomic_DNA"/>
</dbReference>
<dbReference type="SMART" id="SM00382">
    <property type="entry name" value="AAA"/>
    <property type="match status" value="1"/>
</dbReference>
<dbReference type="GO" id="GO:0016301">
    <property type="term" value="F:kinase activity"/>
    <property type="evidence" value="ECO:0007669"/>
    <property type="project" value="UniProtKB-KW"/>
</dbReference>
<keyword evidence="2" id="KW-0808">Transferase</keyword>
<accession>A0A2T0VTM4</accession>
<dbReference type="AlphaFoldDB" id="A0A2T0VTM4"/>
<evidence type="ECO:0000259" key="1">
    <source>
        <dbReference type="SMART" id="SM00382"/>
    </source>
</evidence>
<comment type="caution">
    <text evidence="2">The sequence shown here is derived from an EMBL/GenBank/DDBJ whole genome shotgun (WGS) entry which is preliminary data.</text>
</comment>
<proteinExistence type="predicted"/>
<dbReference type="Pfam" id="PF13207">
    <property type="entry name" value="AAA_17"/>
    <property type="match status" value="1"/>
</dbReference>
<dbReference type="RefSeq" id="WP_106359259.1">
    <property type="nucleotide sequence ID" value="NZ_PVTP01000017.1"/>
</dbReference>